<dbReference type="Gene3D" id="3.80.10.10">
    <property type="entry name" value="Ribonuclease Inhibitor"/>
    <property type="match status" value="1"/>
</dbReference>
<dbReference type="InParanoid" id="A0A1Y2G279"/>
<dbReference type="EMBL" id="MCGR01000005">
    <property type="protein sequence ID" value="ORY89711.1"/>
    <property type="molecule type" value="Genomic_DNA"/>
</dbReference>
<evidence type="ECO:0000313" key="2">
    <source>
        <dbReference type="EMBL" id="ORY89711.1"/>
    </source>
</evidence>
<reference evidence="2 3" key="1">
    <citation type="submission" date="2016-07" db="EMBL/GenBank/DDBJ databases">
        <title>Pervasive Adenine N6-methylation of Active Genes in Fungi.</title>
        <authorList>
            <consortium name="DOE Joint Genome Institute"/>
            <person name="Mondo S.J."/>
            <person name="Dannebaum R.O."/>
            <person name="Kuo R.C."/>
            <person name="Labutti K."/>
            <person name="Haridas S."/>
            <person name="Kuo A."/>
            <person name="Salamov A."/>
            <person name="Ahrendt S.R."/>
            <person name="Lipzen A."/>
            <person name="Sullivan W."/>
            <person name="Andreopoulos W.B."/>
            <person name="Clum A."/>
            <person name="Lindquist E."/>
            <person name="Daum C."/>
            <person name="Ramamoorthy G.K."/>
            <person name="Gryganskyi A."/>
            <person name="Culley D."/>
            <person name="Magnuson J.K."/>
            <person name="James T.Y."/>
            <person name="O'Malley M.A."/>
            <person name="Stajich J.E."/>
            <person name="Spatafora J.W."/>
            <person name="Visel A."/>
            <person name="Grigoriev I.V."/>
        </authorList>
    </citation>
    <scope>NUCLEOTIDE SEQUENCE [LARGE SCALE GENOMIC DNA]</scope>
    <source>
        <strain evidence="2 3">62-1032</strain>
    </source>
</reference>
<dbReference type="Proteomes" id="UP000193467">
    <property type="component" value="Unassembled WGS sequence"/>
</dbReference>
<dbReference type="AlphaFoldDB" id="A0A1Y2G279"/>
<organism evidence="2 3">
    <name type="scientific">Leucosporidium creatinivorum</name>
    <dbReference type="NCBI Taxonomy" id="106004"/>
    <lineage>
        <taxon>Eukaryota</taxon>
        <taxon>Fungi</taxon>
        <taxon>Dikarya</taxon>
        <taxon>Basidiomycota</taxon>
        <taxon>Pucciniomycotina</taxon>
        <taxon>Microbotryomycetes</taxon>
        <taxon>Leucosporidiales</taxon>
        <taxon>Leucosporidium</taxon>
    </lineage>
</organism>
<dbReference type="SUPFAM" id="SSF81383">
    <property type="entry name" value="F-box domain"/>
    <property type="match status" value="1"/>
</dbReference>
<dbReference type="CDD" id="cd09917">
    <property type="entry name" value="F-box_SF"/>
    <property type="match status" value="1"/>
</dbReference>
<dbReference type="InterPro" id="IPR001810">
    <property type="entry name" value="F-box_dom"/>
</dbReference>
<dbReference type="InterPro" id="IPR032675">
    <property type="entry name" value="LRR_dom_sf"/>
</dbReference>
<keyword evidence="3" id="KW-1185">Reference proteome</keyword>
<sequence length="412" mass="46314">MPSKRASRSRRRPAPDLPLELVTKIIEYLRVYEDWYPVPPKDFGIEDVAACALVSRVWHQAANEELYRHLTIQVKLCGTDGEESEDDEESEEERRFTTNSHLLEAALQQFPHLGALTRRVTVWIEEEVQEEEEEVEVEEAVVQSLGVVLLCCPKLVALEIESFHSNASFRLAELAASQQPKLEELAIRDNMEGSELESRFVKLLNSLPCLRKLDFDVPLDRDRAASEDDADSTLACSLTSLNLLGMYADEALRALPLRFASALSTLAFAMSEDHYVGLPKLTRFSGLRTLLLDLGGAFDSEKLPPLVEQINDLPVLETLSLARQGPWNADKRDVDLSHLPSTLARLDLTTVSLSYSSIAELLASPSREGCKVLWSEMGWSTKEQSKMDKLVGRSNPLRKRHVRGTRGFELLE</sequence>
<accession>A0A1Y2G279</accession>
<gene>
    <name evidence="2" type="ORF">BCR35DRAFT_350150</name>
</gene>
<name>A0A1Y2G279_9BASI</name>
<evidence type="ECO:0000259" key="1">
    <source>
        <dbReference type="Pfam" id="PF12937"/>
    </source>
</evidence>
<protein>
    <recommendedName>
        <fullName evidence="1">F-box domain-containing protein</fullName>
    </recommendedName>
</protein>
<evidence type="ECO:0000313" key="3">
    <source>
        <dbReference type="Proteomes" id="UP000193467"/>
    </source>
</evidence>
<comment type="caution">
    <text evidence="2">The sequence shown here is derived from an EMBL/GenBank/DDBJ whole genome shotgun (WGS) entry which is preliminary data.</text>
</comment>
<dbReference type="SUPFAM" id="SSF52047">
    <property type="entry name" value="RNI-like"/>
    <property type="match status" value="1"/>
</dbReference>
<proteinExistence type="predicted"/>
<feature type="domain" description="F-box" evidence="1">
    <location>
        <begin position="15"/>
        <end position="72"/>
    </location>
</feature>
<dbReference type="InterPro" id="IPR036047">
    <property type="entry name" value="F-box-like_dom_sf"/>
</dbReference>
<dbReference type="Pfam" id="PF12937">
    <property type="entry name" value="F-box-like"/>
    <property type="match status" value="1"/>
</dbReference>
<dbReference type="Gene3D" id="1.20.1280.50">
    <property type="match status" value="1"/>
</dbReference>